<dbReference type="Gene3D" id="2.60.40.2230">
    <property type="entry name" value="Uncharacterised protein YcnI-like PF07987, DUF1775"/>
    <property type="match status" value="1"/>
</dbReference>
<gene>
    <name evidence="5" type="ORF">STSU_006000</name>
</gene>
<evidence type="ECO:0000259" key="4">
    <source>
        <dbReference type="Pfam" id="PF07987"/>
    </source>
</evidence>
<evidence type="ECO:0000256" key="3">
    <source>
        <dbReference type="SAM" id="SignalP"/>
    </source>
</evidence>
<dbReference type="InterPro" id="IPR038507">
    <property type="entry name" value="YcnI-like_sf"/>
</dbReference>
<evidence type="ECO:0000256" key="2">
    <source>
        <dbReference type="SAM" id="Phobius"/>
    </source>
</evidence>
<reference evidence="5 6" key="1">
    <citation type="journal article" date="2012" name="J. Bacteriol.">
        <title>Draft genome of Streptomyces tsukubaensis NRRL 18488, the producer of the clinically important immunosuppressant tacrolimus (FK506).</title>
        <authorList>
            <person name="Barreiro C."/>
            <person name="Prieto C."/>
            <person name="Sola-Landa A."/>
            <person name="Solera E."/>
            <person name="Martinez-Castro M."/>
            <person name="Perez-Redondo R."/>
            <person name="Garcia-Estrada C."/>
            <person name="Aparicio J.F."/>
            <person name="Fernandez-Martinez L.T."/>
            <person name="Santos-Aberturas J."/>
            <person name="Salehi-Najafabadi Z."/>
            <person name="Rodriguez-Garcia A."/>
            <person name="Tauch A."/>
            <person name="Martin J.F."/>
        </authorList>
    </citation>
    <scope>NUCLEOTIDE SEQUENCE [LARGE SCALE GENOMIC DNA]</scope>
    <source>
        <strain evidence="6">DSM 42081 / NBRC 108919 / NRRL 18488 / 9993</strain>
    </source>
</reference>
<keyword evidence="3" id="KW-0732">Signal</keyword>
<keyword evidence="6" id="KW-1185">Reference proteome</keyword>
<keyword evidence="2" id="KW-0472">Membrane</keyword>
<organism evidence="5 6">
    <name type="scientific">Streptomyces tsukubensis (strain DSM 42081 / NBRC 108919 / NRRL 18488 / 9993)</name>
    <dbReference type="NCBI Taxonomy" id="1114943"/>
    <lineage>
        <taxon>Bacteria</taxon>
        <taxon>Bacillati</taxon>
        <taxon>Actinomycetota</taxon>
        <taxon>Actinomycetes</taxon>
        <taxon>Kitasatosporales</taxon>
        <taxon>Streptomycetaceae</taxon>
        <taxon>Streptomyces</taxon>
    </lineage>
</organism>
<proteinExistence type="predicted"/>
<dbReference type="RefSeq" id="WP_006345762.1">
    <property type="nucleotide sequence ID" value="NZ_CP029159.1"/>
</dbReference>
<accession>I2N8N0</accession>
<dbReference type="AlphaFoldDB" id="I2N8N0"/>
<feature type="transmembrane region" description="Helical" evidence="2">
    <location>
        <begin position="246"/>
        <end position="265"/>
    </location>
</feature>
<evidence type="ECO:0000256" key="1">
    <source>
        <dbReference type="SAM" id="MobiDB-lite"/>
    </source>
</evidence>
<sequence length="272" mass="27163">MITNPRQPRRTPLPLRAAAPAALACGLALVFGTAQPAAAHAGVTASDPRALAKNVTVTLTSEAESAKAGITKIQVVLPQGLSPAAVTLKNAPKGWKFIHSQGGYTVHGTALPTGKDAVHSIAVQQLPDAKELIFRVLETYSDGSVSRWIEDPGVDGSDNPAPVLKLKAKAPGAVRVPIDPARVETDPPTALTPAPAPSAAAPSAPAEAPTATASTLPSAPPTDGGSPTGVAVKTSTGDDDGGNGPVIAVVAGVAALLAAGGFVAYRRRSSGS</sequence>
<dbReference type="Proteomes" id="UP000005940">
    <property type="component" value="Chromosome"/>
</dbReference>
<keyword evidence="2" id="KW-1133">Transmembrane helix</keyword>
<dbReference type="InterPro" id="IPR012533">
    <property type="entry name" value="YcnI-copper_dom"/>
</dbReference>
<dbReference type="EMBL" id="CP029159">
    <property type="protein sequence ID" value="QKM66784.1"/>
    <property type="molecule type" value="Genomic_DNA"/>
</dbReference>
<feature type="chain" id="PRO_5038871022" evidence="3">
    <location>
        <begin position="42"/>
        <end position="272"/>
    </location>
</feature>
<feature type="compositionally biased region" description="Low complexity" evidence="1">
    <location>
        <begin position="187"/>
        <end position="217"/>
    </location>
</feature>
<protein>
    <submittedName>
        <fullName evidence="5">DUF1775 domain-containing protein</fullName>
    </submittedName>
</protein>
<dbReference type="NCBIfam" id="TIGR01167">
    <property type="entry name" value="LPXTG_anchor"/>
    <property type="match status" value="1"/>
</dbReference>
<dbReference type="Pfam" id="PF07987">
    <property type="entry name" value="DUF1775"/>
    <property type="match status" value="1"/>
</dbReference>
<evidence type="ECO:0000313" key="5">
    <source>
        <dbReference type="EMBL" id="QKM66784.1"/>
    </source>
</evidence>
<feature type="region of interest" description="Disordered" evidence="1">
    <location>
        <begin position="177"/>
        <end position="242"/>
    </location>
</feature>
<keyword evidence="2" id="KW-0812">Transmembrane</keyword>
<evidence type="ECO:0000313" key="6">
    <source>
        <dbReference type="Proteomes" id="UP000005940"/>
    </source>
</evidence>
<feature type="domain" description="YncI copper-binding" evidence="4">
    <location>
        <begin position="110"/>
        <end position="166"/>
    </location>
</feature>
<name>I2N8N0_STRT9</name>
<feature type="signal peptide" evidence="3">
    <location>
        <begin position="1"/>
        <end position="41"/>
    </location>
</feature>